<evidence type="ECO:0000256" key="1">
    <source>
        <dbReference type="SAM" id="SignalP"/>
    </source>
</evidence>
<accession>A0A1X7PZN4</accession>
<name>A0A1X7PZN4_9HYPH</name>
<evidence type="ECO:0000313" key="3">
    <source>
        <dbReference type="Proteomes" id="UP000193083"/>
    </source>
</evidence>
<feature type="signal peptide" evidence="1">
    <location>
        <begin position="1"/>
        <end position="22"/>
    </location>
</feature>
<dbReference type="Gene3D" id="3.60.15.10">
    <property type="entry name" value="Ribonuclease Z/Hydroxyacylglutathione hydrolase-like"/>
    <property type="match status" value="1"/>
</dbReference>
<dbReference type="SUPFAM" id="SSF56281">
    <property type="entry name" value="Metallo-hydrolase/oxidoreductase"/>
    <property type="match status" value="1"/>
</dbReference>
<proteinExistence type="predicted"/>
<dbReference type="OrthoDB" id="7343000at2"/>
<sequence length="274" mass="29849">MRRFRLAIVAAALLGAFTVASRAQQEDPVPSSCIAMAQSLPNVVYANFTPQIAQADVAKGEVTITYVGHSTYLIDTPGGVRVATDYSGRYPVDPMPRVVTMNKAHSGHFTRTPDPSIEYPLNGWAEGGEPARHRVVVGDLYVRNVPTDIRTWEGGMEIDGNSIFIFEAAGLCIGHLGHLHHDLTDAHYAAIGRLDVLMVPVDGGMTQSLTNMSRIAERLYSSVILPMHRHATPIGEFISLMGEGFATDFRSERSVRLSLSNLPRQPTIVILDGV</sequence>
<reference evidence="3" key="1">
    <citation type="submission" date="2017-04" db="EMBL/GenBank/DDBJ databases">
        <authorList>
            <person name="Varghese N."/>
            <person name="Submissions S."/>
        </authorList>
    </citation>
    <scope>NUCLEOTIDE SEQUENCE [LARGE SCALE GENOMIC DNA]</scope>
    <source>
        <strain evidence="3">B5P</strain>
    </source>
</reference>
<keyword evidence="1" id="KW-0732">Signal</keyword>
<feature type="chain" id="PRO_5012733614" evidence="1">
    <location>
        <begin position="23"/>
        <end position="274"/>
    </location>
</feature>
<evidence type="ECO:0000313" key="2">
    <source>
        <dbReference type="EMBL" id="SMH57572.1"/>
    </source>
</evidence>
<dbReference type="Proteomes" id="UP000193083">
    <property type="component" value="Unassembled WGS sequence"/>
</dbReference>
<keyword evidence="3" id="KW-1185">Reference proteome</keyword>
<dbReference type="PANTHER" id="PTHR39189:SF1">
    <property type="entry name" value="UPF0173 METAL-DEPENDENT HYDROLASE YTKL"/>
    <property type="match status" value="1"/>
</dbReference>
<dbReference type="RefSeq" id="WP_085467385.1">
    <property type="nucleotide sequence ID" value="NZ_FXBL01000004.1"/>
</dbReference>
<organism evidence="2 3">
    <name type="scientific">Mesorhizobium australicum</name>
    <dbReference type="NCBI Taxonomy" id="536018"/>
    <lineage>
        <taxon>Bacteria</taxon>
        <taxon>Pseudomonadati</taxon>
        <taxon>Pseudomonadota</taxon>
        <taxon>Alphaproteobacteria</taxon>
        <taxon>Hyphomicrobiales</taxon>
        <taxon>Phyllobacteriaceae</taxon>
        <taxon>Mesorhizobium</taxon>
    </lineage>
</organism>
<gene>
    <name evidence="2" type="ORF">SAMN02982922_5834</name>
</gene>
<dbReference type="AlphaFoldDB" id="A0A1X7PZN4"/>
<dbReference type="InterPro" id="IPR036866">
    <property type="entry name" value="RibonucZ/Hydroxyglut_hydro"/>
</dbReference>
<protein>
    <submittedName>
        <fullName evidence="2">L-ascorbate metabolism protein UlaG, beta-lactamase superfamily</fullName>
    </submittedName>
</protein>
<dbReference type="EMBL" id="FXBL01000004">
    <property type="protein sequence ID" value="SMH57572.1"/>
    <property type="molecule type" value="Genomic_DNA"/>
</dbReference>
<dbReference type="Pfam" id="PF13483">
    <property type="entry name" value="Lactamase_B_3"/>
    <property type="match status" value="1"/>
</dbReference>
<dbReference type="PANTHER" id="PTHR39189">
    <property type="entry name" value="UPF0173 METAL-DEPENDENT HYDROLASE YTKL"/>
    <property type="match status" value="1"/>
</dbReference>